<dbReference type="Proteomes" id="UP000190367">
    <property type="component" value="Unassembled WGS sequence"/>
</dbReference>
<gene>
    <name evidence="2" type="ORF">SAMN04488128_10880</name>
</gene>
<accession>A0A1T4U2X8</accession>
<evidence type="ECO:0000313" key="3">
    <source>
        <dbReference type="Proteomes" id="UP000190367"/>
    </source>
</evidence>
<sequence>MKKIKIAFAALTAVAGIGGAYATTHQGSVNRAGTIFKWHTVGNTTVFVGTVAKATTFGQCFGTAQTCLRGTAPGKNPVTLKKD</sequence>
<name>A0A1T4U2X8_9BACT</name>
<dbReference type="EMBL" id="FUWZ01000008">
    <property type="protein sequence ID" value="SKA47034.1"/>
    <property type="molecule type" value="Genomic_DNA"/>
</dbReference>
<evidence type="ECO:0000256" key="1">
    <source>
        <dbReference type="SAM" id="SignalP"/>
    </source>
</evidence>
<dbReference type="STRING" id="634771.SAMN04488128_10880"/>
<proteinExistence type="predicted"/>
<keyword evidence="3" id="KW-1185">Reference proteome</keyword>
<feature type="signal peptide" evidence="1">
    <location>
        <begin position="1"/>
        <end position="22"/>
    </location>
</feature>
<protein>
    <submittedName>
        <fullName evidence="2">Uncharacterized protein</fullName>
    </submittedName>
</protein>
<evidence type="ECO:0000313" key="2">
    <source>
        <dbReference type="EMBL" id="SKA47034.1"/>
    </source>
</evidence>
<dbReference type="RefSeq" id="WP_078673135.1">
    <property type="nucleotide sequence ID" value="NZ_FUWZ01000008.1"/>
</dbReference>
<dbReference type="OrthoDB" id="685659at2"/>
<feature type="chain" id="PRO_5013046627" evidence="1">
    <location>
        <begin position="23"/>
        <end position="83"/>
    </location>
</feature>
<dbReference type="AlphaFoldDB" id="A0A1T4U2X8"/>
<reference evidence="3" key="1">
    <citation type="submission" date="2017-02" db="EMBL/GenBank/DDBJ databases">
        <authorList>
            <person name="Varghese N."/>
            <person name="Submissions S."/>
        </authorList>
    </citation>
    <scope>NUCLEOTIDE SEQUENCE [LARGE SCALE GENOMIC DNA]</scope>
    <source>
        <strain evidence="3">DSM 22224</strain>
    </source>
</reference>
<organism evidence="2 3">
    <name type="scientific">Chitinophaga eiseniae</name>
    <dbReference type="NCBI Taxonomy" id="634771"/>
    <lineage>
        <taxon>Bacteria</taxon>
        <taxon>Pseudomonadati</taxon>
        <taxon>Bacteroidota</taxon>
        <taxon>Chitinophagia</taxon>
        <taxon>Chitinophagales</taxon>
        <taxon>Chitinophagaceae</taxon>
        <taxon>Chitinophaga</taxon>
    </lineage>
</organism>
<keyword evidence="1" id="KW-0732">Signal</keyword>